<keyword evidence="5" id="KW-1185">Reference proteome</keyword>
<feature type="domain" description="Phosphatidic acid phosphatase type 2/haloperoxidase" evidence="3">
    <location>
        <begin position="154"/>
        <end position="263"/>
    </location>
</feature>
<dbReference type="Gene3D" id="1.20.144.10">
    <property type="entry name" value="Phosphatidic acid phosphatase type 2/haloperoxidase"/>
    <property type="match status" value="1"/>
</dbReference>
<evidence type="ECO:0000256" key="1">
    <source>
        <dbReference type="SAM" id="MobiDB-lite"/>
    </source>
</evidence>
<dbReference type="InterPro" id="IPR036938">
    <property type="entry name" value="PAP2/HPO_sf"/>
</dbReference>
<feature type="transmembrane region" description="Helical" evidence="2">
    <location>
        <begin position="221"/>
        <end position="242"/>
    </location>
</feature>
<feature type="transmembrane region" description="Helical" evidence="2">
    <location>
        <begin position="248"/>
        <end position="276"/>
    </location>
</feature>
<keyword evidence="2" id="KW-0812">Transmembrane</keyword>
<dbReference type="RefSeq" id="WP_376982634.1">
    <property type="nucleotide sequence ID" value="NZ_JBHLSV010000027.1"/>
</dbReference>
<evidence type="ECO:0000313" key="4">
    <source>
        <dbReference type="EMBL" id="MFC0675603.1"/>
    </source>
</evidence>
<comment type="caution">
    <text evidence="4">The sequence shown here is derived from an EMBL/GenBank/DDBJ whole genome shotgun (WGS) entry which is preliminary data.</text>
</comment>
<name>A0ABV6RF40_9MICO</name>
<evidence type="ECO:0000313" key="5">
    <source>
        <dbReference type="Proteomes" id="UP001589793"/>
    </source>
</evidence>
<evidence type="ECO:0000259" key="3">
    <source>
        <dbReference type="SMART" id="SM00014"/>
    </source>
</evidence>
<protein>
    <submittedName>
        <fullName evidence="4">Phosphatase PAP2 family protein</fullName>
    </submittedName>
</protein>
<feature type="compositionally biased region" description="Pro residues" evidence="1">
    <location>
        <begin position="52"/>
        <end position="66"/>
    </location>
</feature>
<keyword evidence="2" id="KW-1133">Transmembrane helix</keyword>
<feature type="transmembrane region" description="Helical" evidence="2">
    <location>
        <begin position="156"/>
        <end position="174"/>
    </location>
</feature>
<keyword evidence="2" id="KW-0472">Membrane</keyword>
<dbReference type="SUPFAM" id="SSF48317">
    <property type="entry name" value="Acid phosphatase/Vanadium-dependent haloperoxidase"/>
    <property type="match status" value="1"/>
</dbReference>
<feature type="transmembrane region" description="Helical" evidence="2">
    <location>
        <begin position="194"/>
        <end position="214"/>
    </location>
</feature>
<dbReference type="Proteomes" id="UP001589793">
    <property type="component" value="Unassembled WGS sequence"/>
</dbReference>
<accession>A0ABV6RF40</accession>
<feature type="transmembrane region" description="Helical" evidence="2">
    <location>
        <begin position="297"/>
        <end position="318"/>
    </location>
</feature>
<dbReference type="InterPro" id="IPR000326">
    <property type="entry name" value="PAP2/HPO"/>
</dbReference>
<feature type="compositionally biased region" description="Low complexity" evidence="1">
    <location>
        <begin position="23"/>
        <end position="51"/>
    </location>
</feature>
<feature type="transmembrane region" description="Helical" evidence="2">
    <location>
        <begin position="124"/>
        <end position="149"/>
    </location>
</feature>
<organism evidence="4 5">
    <name type="scientific">Brachybacterium hainanense</name>
    <dbReference type="NCBI Taxonomy" id="1541174"/>
    <lineage>
        <taxon>Bacteria</taxon>
        <taxon>Bacillati</taxon>
        <taxon>Actinomycetota</taxon>
        <taxon>Actinomycetes</taxon>
        <taxon>Micrococcales</taxon>
        <taxon>Dermabacteraceae</taxon>
        <taxon>Brachybacterium</taxon>
    </lineage>
</organism>
<reference evidence="4 5" key="1">
    <citation type="submission" date="2024-09" db="EMBL/GenBank/DDBJ databases">
        <authorList>
            <person name="Sun Q."/>
            <person name="Mori K."/>
        </authorList>
    </citation>
    <scope>NUCLEOTIDE SEQUENCE [LARGE SCALE GENOMIC DNA]</scope>
    <source>
        <strain evidence="4 5">CICC 10874</strain>
    </source>
</reference>
<feature type="transmembrane region" description="Helical" evidence="2">
    <location>
        <begin position="72"/>
        <end position="93"/>
    </location>
</feature>
<feature type="compositionally biased region" description="Basic residues" evidence="1">
    <location>
        <begin position="1"/>
        <end position="12"/>
    </location>
</feature>
<dbReference type="Pfam" id="PF01569">
    <property type="entry name" value="PAP2"/>
    <property type="match status" value="1"/>
</dbReference>
<feature type="transmembrane region" description="Helical" evidence="2">
    <location>
        <begin position="338"/>
        <end position="359"/>
    </location>
</feature>
<dbReference type="EMBL" id="JBHLSV010000027">
    <property type="protein sequence ID" value="MFC0675603.1"/>
    <property type="molecule type" value="Genomic_DNA"/>
</dbReference>
<gene>
    <name evidence="4" type="ORF">ACFFF6_16755</name>
</gene>
<proteinExistence type="predicted"/>
<sequence length="366" mass="36480">MNASSFRHRRAVRPAPQDPPAAVPVSVSPAPSPTAPEEVTAPTAPLAAPAGRPGPPPPEDPPLPVPPRRAGFAVRAVLAGLAAAVCVAGAWMLEQQAVGTGRGQRLDELILMAAQADTSFVARLVLPAISTVTVPVIIAILATSAVLCLARRRVGLMVQLAVMAIGANVTTQVVKHGLIDRENLADGLAITPNSFPSGHTTFAAAAAVAIVLAVPSRIRSLTACLATAWTVAAGVGTIAAGWHRPSDVVGAVMVVGAWTFLIVLVDSAAAAAGIGAPPELPAAGRGRGSAGVPSRSGTAGMVVLLAVALVSLAGAALLGAGLPTPLQLEDTAHQGLAYAAAILAILGGTSAVVAVVLALRVEHGPR</sequence>
<dbReference type="SMART" id="SM00014">
    <property type="entry name" value="acidPPc"/>
    <property type="match status" value="1"/>
</dbReference>
<feature type="region of interest" description="Disordered" evidence="1">
    <location>
        <begin position="1"/>
        <end position="66"/>
    </location>
</feature>
<evidence type="ECO:0000256" key="2">
    <source>
        <dbReference type="SAM" id="Phobius"/>
    </source>
</evidence>